<dbReference type="Proteomes" id="UP000228535">
    <property type="component" value="Unassembled WGS sequence"/>
</dbReference>
<dbReference type="PROSITE" id="PS51257">
    <property type="entry name" value="PROKAR_LIPOPROTEIN"/>
    <property type="match status" value="1"/>
</dbReference>
<sequence length="202" mass="21734">MLPRYLPYCLLLPATVLVAACQSAPAAAPPQPVPAPALAASPVPPRAAPVAAAKAAEATAVAEDAPADSTSADYATFFVVVADTSRSYPALRRHMLGLSQQYALPIDTLGRYFDARKNQIILPADDEDELYAGEYYPRRFPGHTLSLEYLNEYKDQAGAKTMALVTGIYQQEASADSALAVLRRADQNAFKLTSRIYVGCMH</sequence>
<dbReference type="EMBL" id="PGFA01000001">
    <property type="protein sequence ID" value="PJJ60892.1"/>
    <property type="molecule type" value="Genomic_DNA"/>
</dbReference>
<evidence type="ECO:0000256" key="1">
    <source>
        <dbReference type="SAM" id="SignalP"/>
    </source>
</evidence>
<accession>A0A2M9BSK8</accession>
<organism evidence="2 3">
    <name type="scientific">Hymenobacter chitinivorans DSM 11115</name>
    <dbReference type="NCBI Taxonomy" id="1121954"/>
    <lineage>
        <taxon>Bacteria</taxon>
        <taxon>Pseudomonadati</taxon>
        <taxon>Bacteroidota</taxon>
        <taxon>Cytophagia</taxon>
        <taxon>Cytophagales</taxon>
        <taxon>Hymenobacteraceae</taxon>
        <taxon>Hymenobacter</taxon>
    </lineage>
</organism>
<gene>
    <name evidence="2" type="ORF">CLV45_2327</name>
</gene>
<feature type="signal peptide" evidence="1">
    <location>
        <begin position="1"/>
        <end position="19"/>
    </location>
</feature>
<name>A0A2M9BSK8_9BACT</name>
<comment type="caution">
    <text evidence="2">The sequence shown here is derived from an EMBL/GenBank/DDBJ whole genome shotgun (WGS) entry which is preliminary data.</text>
</comment>
<proteinExistence type="predicted"/>
<keyword evidence="3" id="KW-1185">Reference proteome</keyword>
<dbReference type="AlphaFoldDB" id="A0A2M9BSK8"/>
<evidence type="ECO:0000313" key="2">
    <source>
        <dbReference type="EMBL" id="PJJ60892.1"/>
    </source>
</evidence>
<reference evidence="2 3" key="1">
    <citation type="submission" date="2017-11" db="EMBL/GenBank/DDBJ databases">
        <title>Genomic Encyclopedia of Archaeal and Bacterial Type Strains, Phase II (KMG-II): From Individual Species to Whole Genera.</title>
        <authorList>
            <person name="Goeker M."/>
        </authorList>
    </citation>
    <scope>NUCLEOTIDE SEQUENCE [LARGE SCALE GENOMIC DNA]</scope>
    <source>
        <strain evidence="2 3">DSM 11115</strain>
    </source>
</reference>
<evidence type="ECO:0000313" key="3">
    <source>
        <dbReference type="Proteomes" id="UP000228535"/>
    </source>
</evidence>
<feature type="chain" id="PRO_5014650605" evidence="1">
    <location>
        <begin position="20"/>
        <end position="202"/>
    </location>
</feature>
<protein>
    <submittedName>
        <fullName evidence="2">Uncharacterized protein</fullName>
    </submittedName>
</protein>
<keyword evidence="1" id="KW-0732">Signal</keyword>